<comment type="similarity">
    <text evidence="2">Belongs to the rad21 family.</text>
</comment>
<dbReference type="Pfam" id="PF04825">
    <property type="entry name" value="Rad21_Rec8_N"/>
    <property type="match status" value="1"/>
</dbReference>
<evidence type="ECO:0000313" key="7">
    <source>
        <dbReference type="EMBL" id="CAH2353220.1"/>
    </source>
</evidence>
<dbReference type="PANTHER" id="PTHR12585:SF69">
    <property type="entry name" value="FI11703P"/>
    <property type="match status" value="1"/>
</dbReference>
<name>A0A9P0QQU7_9ASCO</name>
<dbReference type="SUPFAM" id="SSF46785">
    <property type="entry name" value="Winged helix' DNA-binding domain"/>
    <property type="match status" value="1"/>
</dbReference>
<evidence type="ECO:0000256" key="2">
    <source>
        <dbReference type="ARBA" id="ARBA00009870"/>
    </source>
</evidence>
<dbReference type="Proteomes" id="UP000837801">
    <property type="component" value="Unassembled WGS sequence"/>
</dbReference>
<dbReference type="GO" id="GO:0030892">
    <property type="term" value="C:mitotic cohesin complex"/>
    <property type="evidence" value="ECO:0007669"/>
    <property type="project" value="TreeGrafter"/>
</dbReference>
<dbReference type="GO" id="GO:0007064">
    <property type="term" value="P:mitotic sister chromatid cohesion"/>
    <property type="evidence" value="ECO:0007669"/>
    <property type="project" value="TreeGrafter"/>
</dbReference>
<evidence type="ECO:0000313" key="8">
    <source>
        <dbReference type="Proteomes" id="UP000837801"/>
    </source>
</evidence>
<evidence type="ECO:0000259" key="6">
    <source>
        <dbReference type="Pfam" id="PF04825"/>
    </source>
</evidence>
<dbReference type="Gene3D" id="1.10.10.580">
    <property type="entry name" value="Structural maintenance of chromosome 1. Chain E"/>
    <property type="match status" value="1"/>
</dbReference>
<dbReference type="EMBL" id="CAKXYY010000009">
    <property type="protein sequence ID" value="CAH2353220.1"/>
    <property type="molecule type" value="Genomic_DNA"/>
</dbReference>
<organism evidence="7 8">
    <name type="scientific">[Candida] railenensis</name>
    <dbReference type="NCBI Taxonomy" id="45579"/>
    <lineage>
        <taxon>Eukaryota</taxon>
        <taxon>Fungi</taxon>
        <taxon>Dikarya</taxon>
        <taxon>Ascomycota</taxon>
        <taxon>Saccharomycotina</taxon>
        <taxon>Pichiomycetes</taxon>
        <taxon>Debaryomycetaceae</taxon>
        <taxon>Kurtzmaniella</taxon>
    </lineage>
</organism>
<comment type="caution">
    <text evidence="7">The sequence shown here is derived from an EMBL/GenBank/DDBJ whole genome shotgun (WGS) entry which is preliminary data.</text>
</comment>
<dbReference type="InterPro" id="IPR036390">
    <property type="entry name" value="WH_DNA-bd_sf"/>
</dbReference>
<evidence type="ECO:0000256" key="3">
    <source>
        <dbReference type="ARBA" id="ARBA00023242"/>
    </source>
</evidence>
<comment type="subcellular location">
    <subcellularLocation>
        <location evidence="1">Nucleus</location>
    </subcellularLocation>
</comment>
<feature type="domain" description="Rad21/Rec8-like protein C-terminal eukaryotic" evidence="5">
    <location>
        <begin position="508"/>
        <end position="534"/>
    </location>
</feature>
<feature type="compositionally biased region" description="Low complexity" evidence="4">
    <location>
        <begin position="176"/>
        <end position="185"/>
    </location>
</feature>
<dbReference type="GO" id="GO:0005634">
    <property type="term" value="C:nucleus"/>
    <property type="evidence" value="ECO:0007669"/>
    <property type="project" value="UniProtKB-SubCell"/>
</dbReference>
<reference evidence="7" key="1">
    <citation type="submission" date="2022-03" db="EMBL/GenBank/DDBJ databases">
        <authorList>
            <person name="Legras J.-L."/>
            <person name="Devillers H."/>
            <person name="Grondin C."/>
        </authorList>
    </citation>
    <scope>NUCLEOTIDE SEQUENCE</scope>
    <source>
        <strain evidence="7">CLIB 1423</strain>
    </source>
</reference>
<accession>A0A9P0QQU7</accession>
<evidence type="ECO:0000259" key="5">
    <source>
        <dbReference type="Pfam" id="PF04824"/>
    </source>
</evidence>
<feature type="domain" description="Rad21/Rec8-like protein N-terminal" evidence="6">
    <location>
        <begin position="2"/>
        <end position="99"/>
    </location>
</feature>
<dbReference type="InterPro" id="IPR006909">
    <property type="entry name" value="Rad21/Rec8_C_eu"/>
</dbReference>
<protein>
    <submittedName>
        <fullName evidence="7">Cohesin subunit Rad21p</fullName>
    </submittedName>
</protein>
<feature type="region of interest" description="Disordered" evidence="4">
    <location>
        <begin position="165"/>
        <end position="185"/>
    </location>
</feature>
<dbReference type="InterPro" id="IPR039781">
    <property type="entry name" value="Rad21/Rec8-like"/>
</dbReference>
<dbReference type="InterPro" id="IPR006910">
    <property type="entry name" value="Rad21_Rec8_N"/>
</dbReference>
<dbReference type="PANTHER" id="PTHR12585">
    <property type="entry name" value="SCC1 / RAD21 FAMILY MEMBER"/>
    <property type="match status" value="1"/>
</dbReference>
<evidence type="ECO:0000256" key="1">
    <source>
        <dbReference type="ARBA" id="ARBA00004123"/>
    </source>
</evidence>
<proteinExistence type="inferred from homology"/>
<keyword evidence="8" id="KW-1185">Reference proteome</keyword>
<sequence length="557" mass="61168">MFSEHLLSKQGPLAHVWLAANYDRKLSKQQLLSTNIVKTSQFITGSNNSGNSAEGTITLRLSGQLLSGIVRIYSRKTKYLLDDVNDILYKLKNSFRFVTSGISEASSAGGSGGAAGALSGGGASSIVAITLPAQQTIVNVNSITLADQVTNFDLLYQKDLNLDDEVSGSNERSTRDSFGGSSSDDFSLDDHSFNFDQSIEYPRNIEFNEDDNQDVDLDLDFDLTEDDNTGKNTTDAAVDNSDISIELGRDAGQAQAPDLSMLDFDFDEPLEIVPVVETANVEGNAETAAAAAVAPRPKRKLVGITEEGHLKTVKRRLIVDSQSDVETGIPIQNLRTIQQEQLQMNDDGYITIELSENDKLQLINELAEPTTFNRKRSIWDIDNTLKRTCLELSEQEVRLGSDAGSPVNFDNTLDFDLSLPDLESDHESPQQLHDILEDDNVNQEGDEDEFSDNKTKSTIQIAEHLRQTFIEGDEVTSLSDIIAKDLSLSDEDKSPLGVVSTGDSLINQKREATKCFFELLVLATNDCISIEQQKLGKTEIGGNISIRSRDNLYSSFL</sequence>
<gene>
    <name evidence="7" type="ORF">CLIB1423_09S05490</name>
</gene>
<dbReference type="GO" id="GO:0003682">
    <property type="term" value="F:chromatin binding"/>
    <property type="evidence" value="ECO:0007669"/>
    <property type="project" value="TreeGrafter"/>
</dbReference>
<evidence type="ECO:0000256" key="4">
    <source>
        <dbReference type="SAM" id="MobiDB-lite"/>
    </source>
</evidence>
<dbReference type="OrthoDB" id="10071381at2759"/>
<dbReference type="AlphaFoldDB" id="A0A9P0QQU7"/>
<dbReference type="GO" id="GO:1990414">
    <property type="term" value="P:replication-born double-strand break repair via sister chromatid exchange"/>
    <property type="evidence" value="ECO:0007669"/>
    <property type="project" value="TreeGrafter"/>
</dbReference>
<dbReference type="Pfam" id="PF04824">
    <property type="entry name" value="Rad21_Rec8"/>
    <property type="match status" value="1"/>
</dbReference>
<dbReference type="InterPro" id="IPR023093">
    <property type="entry name" value="ScpA-like_C"/>
</dbReference>
<keyword evidence="3" id="KW-0539">Nucleus</keyword>